<keyword evidence="3" id="KW-0560">Oxidoreductase</keyword>
<evidence type="ECO:0000256" key="2">
    <source>
        <dbReference type="ARBA" id="ARBA00005979"/>
    </source>
</evidence>
<organism evidence="5 6">
    <name type="scientific">Calothrix parasitica NIES-267</name>
    <dbReference type="NCBI Taxonomy" id="1973488"/>
    <lineage>
        <taxon>Bacteria</taxon>
        <taxon>Bacillati</taxon>
        <taxon>Cyanobacteriota</taxon>
        <taxon>Cyanophyceae</taxon>
        <taxon>Nostocales</taxon>
        <taxon>Calotrichaceae</taxon>
        <taxon>Calothrix</taxon>
    </lineage>
</organism>
<dbReference type="EMBL" id="AP018227">
    <property type="protein sequence ID" value="BAY81894.1"/>
    <property type="molecule type" value="Genomic_DNA"/>
</dbReference>
<dbReference type="Proteomes" id="UP000218418">
    <property type="component" value="Chromosome"/>
</dbReference>
<comment type="cofactor">
    <cofactor evidence="1">
        <name>FMN</name>
        <dbReference type="ChEBI" id="CHEBI:58210"/>
    </cofactor>
</comment>
<evidence type="ECO:0000313" key="6">
    <source>
        <dbReference type="Proteomes" id="UP000218418"/>
    </source>
</evidence>
<dbReference type="SUPFAM" id="SSF51395">
    <property type="entry name" value="FMN-linked oxidoreductases"/>
    <property type="match status" value="1"/>
</dbReference>
<dbReference type="InterPro" id="IPR013785">
    <property type="entry name" value="Aldolase_TIM"/>
</dbReference>
<dbReference type="InterPro" id="IPR001155">
    <property type="entry name" value="OxRdtase_FMN_N"/>
</dbReference>
<keyword evidence="6" id="KW-1185">Reference proteome</keyword>
<gene>
    <name evidence="5" type="ORF">NIES267_13720</name>
</gene>
<comment type="similarity">
    <text evidence="2">Belongs to the NADH:flavin oxidoreductase/NADH oxidase family.</text>
</comment>
<dbReference type="Pfam" id="PF00724">
    <property type="entry name" value="Oxidored_FMN"/>
    <property type="match status" value="1"/>
</dbReference>
<dbReference type="OrthoDB" id="9772736at2"/>
<proteinExistence type="inferred from homology"/>
<dbReference type="AlphaFoldDB" id="A0A1Z4LL40"/>
<dbReference type="FunFam" id="3.20.20.70:FF:000059">
    <property type="entry name" value="N-ethylmaleimide reductase, FMN-linked"/>
    <property type="match status" value="1"/>
</dbReference>
<evidence type="ECO:0000256" key="1">
    <source>
        <dbReference type="ARBA" id="ARBA00001917"/>
    </source>
</evidence>
<feature type="domain" description="NADH:flavin oxidoreductase/NADH oxidase N-terminal" evidence="4">
    <location>
        <begin position="11"/>
        <end position="344"/>
    </location>
</feature>
<evidence type="ECO:0000256" key="3">
    <source>
        <dbReference type="ARBA" id="ARBA00023002"/>
    </source>
</evidence>
<dbReference type="Gene3D" id="3.20.20.70">
    <property type="entry name" value="Aldolase class I"/>
    <property type="match status" value="1"/>
</dbReference>
<dbReference type="GO" id="GO:0005829">
    <property type="term" value="C:cytosol"/>
    <property type="evidence" value="ECO:0007669"/>
    <property type="project" value="TreeGrafter"/>
</dbReference>
<dbReference type="InterPro" id="IPR045247">
    <property type="entry name" value="Oye-like"/>
</dbReference>
<dbReference type="GO" id="GO:0016628">
    <property type="term" value="F:oxidoreductase activity, acting on the CH-CH group of donors, NAD or NADP as acceptor"/>
    <property type="evidence" value="ECO:0007669"/>
    <property type="project" value="UniProtKB-ARBA"/>
</dbReference>
<name>A0A1Z4LL40_9CYAN</name>
<evidence type="ECO:0000259" key="4">
    <source>
        <dbReference type="Pfam" id="PF00724"/>
    </source>
</evidence>
<evidence type="ECO:0000313" key="5">
    <source>
        <dbReference type="EMBL" id="BAY81894.1"/>
    </source>
</evidence>
<reference evidence="5 6" key="1">
    <citation type="submission" date="2017-06" db="EMBL/GenBank/DDBJ databases">
        <title>Genome sequencing of cyanobaciteial culture collection at National Institute for Environmental Studies (NIES).</title>
        <authorList>
            <person name="Hirose Y."/>
            <person name="Shimura Y."/>
            <person name="Fujisawa T."/>
            <person name="Nakamura Y."/>
            <person name="Kawachi M."/>
        </authorList>
    </citation>
    <scope>NUCLEOTIDE SEQUENCE [LARGE SCALE GENOMIC DNA]</scope>
    <source>
        <strain evidence="5 6">NIES-267</strain>
    </source>
</reference>
<dbReference type="PANTHER" id="PTHR22893:SF98">
    <property type="entry name" value="OXIDOREDUCTASE"/>
    <property type="match status" value="1"/>
</dbReference>
<sequence length="369" mass="40815">MNTTTANKLELLSPATLGDMKLENRMILAPLTRTRAADGFVPQPMNTIYYAQRASAGLIISEATQVARNGLGYANTPGIYNQQQIEGWKQITKAVHDKGGKIFLQLWHAGRVAHPDLLEAGDIPVAPSAIAADYLADLPNGQFPHVTPRELKLEEIPEIIEQFRQGAKNALEAGFDGVEIHGGNGYLPDEFLQDNSNHRTDEYGGSIENRARFLLEITQAAIDVWGKERVGVRLSPSSTFNDMHDSNLAATFGYVAEELNRLEIAYLHVVEPRIKGNVTIEDDGTGLGAKFFRPIFKGTIISAGGYTRETGEEFIKDNNADFIAYGRLFVSNPDLPKRFALNAELNKYDRSTFYTNGEEGYIDYPSLES</sequence>
<dbReference type="GO" id="GO:0010181">
    <property type="term" value="F:FMN binding"/>
    <property type="evidence" value="ECO:0007669"/>
    <property type="project" value="InterPro"/>
</dbReference>
<accession>A0A1Z4LL40</accession>
<dbReference type="PANTHER" id="PTHR22893">
    <property type="entry name" value="NADH OXIDOREDUCTASE-RELATED"/>
    <property type="match status" value="1"/>
</dbReference>
<dbReference type="CDD" id="cd02933">
    <property type="entry name" value="OYE_like_FMN"/>
    <property type="match status" value="1"/>
</dbReference>
<protein>
    <submittedName>
        <fullName evidence="5">NADH:flavin oxidoreductase/NADH oxidase</fullName>
    </submittedName>
</protein>